<evidence type="ECO:0000256" key="4">
    <source>
        <dbReference type="RuleBase" id="RU000363"/>
    </source>
</evidence>
<keyword evidence="6" id="KW-1185">Reference proteome</keyword>
<comment type="caution">
    <text evidence="5">The sequence shown here is derived from an EMBL/GenBank/DDBJ whole genome shotgun (WGS) entry which is preliminary data.</text>
</comment>
<name>A0A9P5HJG3_9HYPO</name>
<dbReference type="InterPro" id="IPR036291">
    <property type="entry name" value="NAD(P)-bd_dom_sf"/>
</dbReference>
<reference evidence="5" key="1">
    <citation type="submission" date="2020-03" db="EMBL/GenBank/DDBJ databases">
        <title>Draft Genome Sequence of Cylindrodendrum hubeiense.</title>
        <authorList>
            <person name="Buettner E."/>
            <person name="Kellner H."/>
        </authorList>
    </citation>
    <scope>NUCLEOTIDE SEQUENCE</scope>
    <source>
        <strain evidence="5">IHI 201604</strain>
    </source>
</reference>
<evidence type="ECO:0000256" key="2">
    <source>
        <dbReference type="ARBA" id="ARBA00012948"/>
    </source>
</evidence>
<evidence type="ECO:0000313" key="6">
    <source>
        <dbReference type="Proteomes" id="UP000722485"/>
    </source>
</evidence>
<dbReference type="PRINTS" id="PR00080">
    <property type="entry name" value="SDRFAMILY"/>
</dbReference>
<comment type="similarity">
    <text evidence="1 4">Belongs to the short-chain dehydrogenases/reductases (SDR) family.</text>
</comment>
<dbReference type="AlphaFoldDB" id="A0A9P5HJG3"/>
<evidence type="ECO:0000313" key="5">
    <source>
        <dbReference type="EMBL" id="KAF7554103.1"/>
    </source>
</evidence>
<accession>A0A9P5HJG3</accession>
<dbReference type="Proteomes" id="UP000722485">
    <property type="component" value="Unassembled WGS sequence"/>
</dbReference>
<proteinExistence type="inferred from homology"/>
<dbReference type="SUPFAM" id="SSF51735">
    <property type="entry name" value="NAD(P)-binding Rossmann-fold domains"/>
    <property type="match status" value="1"/>
</dbReference>
<dbReference type="OrthoDB" id="47007at2759"/>
<dbReference type="InterPro" id="IPR002347">
    <property type="entry name" value="SDR_fam"/>
</dbReference>
<gene>
    <name evidence="5" type="ORF">G7Z17_g3196</name>
</gene>
<dbReference type="Pfam" id="PF00106">
    <property type="entry name" value="adh_short"/>
    <property type="match status" value="1"/>
</dbReference>
<dbReference type="EMBL" id="JAANBB010000037">
    <property type="protein sequence ID" value="KAF7554103.1"/>
    <property type="molecule type" value="Genomic_DNA"/>
</dbReference>
<evidence type="ECO:0000256" key="3">
    <source>
        <dbReference type="ARBA" id="ARBA00048508"/>
    </source>
</evidence>
<dbReference type="CDD" id="cd05233">
    <property type="entry name" value="SDR_c"/>
    <property type="match status" value="1"/>
</dbReference>
<dbReference type="PANTHER" id="PTHR42879">
    <property type="entry name" value="3-OXOACYL-(ACYL-CARRIER-PROTEIN) REDUCTASE"/>
    <property type="match status" value="1"/>
</dbReference>
<protein>
    <recommendedName>
        <fullName evidence="2">3-oxoacyl-[acyl-carrier-protein] reductase</fullName>
        <ecNumber evidence="2">1.1.1.100</ecNumber>
    </recommendedName>
</protein>
<dbReference type="EC" id="1.1.1.100" evidence="2"/>
<dbReference type="GO" id="GO:0004316">
    <property type="term" value="F:3-oxoacyl-[acyl-carrier-protein] reductase (NADPH) activity"/>
    <property type="evidence" value="ECO:0007669"/>
    <property type="project" value="UniProtKB-EC"/>
</dbReference>
<sequence>MSALKTALVTGSTSGIGRATAITLAAQGIFVVISGRDQERGQAAVDTIRSAGGSAALILKDLSLPEGPAELAREATEAAGGQIDILINNAAAGFYALAEMTTVEDFERVFVLNTRAPALLTGALAPAMAQRGRGVIINVTAVAAQIGQAGLTLFGASKAALGSMTRTWAAEYGSRSVRVNAAEIGAITTPDNPGATEVLETSLAVSRLFGRAQLKKPQQSLFSLLPQQPRTFIALFFLWIVAHSSHHPWPCPTNSLAVRMYEVLFRDRTMSILRTALVDPGGNTYT</sequence>
<organism evidence="5 6">
    <name type="scientific">Cylindrodendrum hubeiense</name>
    <dbReference type="NCBI Taxonomy" id="595255"/>
    <lineage>
        <taxon>Eukaryota</taxon>
        <taxon>Fungi</taxon>
        <taxon>Dikarya</taxon>
        <taxon>Ascomycota</taxon>
        <taxon>Pezizomycotina</taxon>
        <taxon>Sordariomycetes</taxon>
        <taxon>Hypocreomycetidae</taxon>
        <taxon>Hypocreales</taxon>
        <taxon>Nectriaceae</taxon>
        <taxon>Cylindrodendrum</taxon>
    </lineage>
</organism>
<comment type="catalytic activity">
    <reaction evidence="3">
        <text>a (3R)-hydroxyacyl-[ACP] + NADP(+) = a 3-oxoacyl-[ACP] + NADPH + H(+)</text>
        <dbReference type="Rhea" id="RHEA:17397"/>
        <dbReference type="Rhea" id="RHEA-COMP:9916"/>
        <dbReference type="Rhea" id="RHEA-COMP:9945"/>
        <dbReference type="ChEBI" id="CHEBI:15378"/>
        <dbReference type="ChEBI" id="CHEBI:57783"/>
        <dbReference type="ChEBI" id="CHEBI:58349"/>
        <dbReference type="ChEBI" id="CHEBI:78776"/>
        <dbReference type="ChEBI" id="CHEBI:78827"/>
        <dbReference type="EC" id="1.1.1.100"/>
    </reaction>
</comment>
<dbReference type="InterPro" id="IPR050259">
    <property type="entry name" value="SDR"/>
</dbReference>
<evidence type="ECO:0000256" key="1">
    <source>
        <dbReference type="ARBA" id="ARBA00006484"/>
    </source>
</evidence>
<dbReference type="Gene3D" id="3.40.50.720">
    <property type="entry name" value="NAD(P)-binding Rossmann-like Domain"/>
    <property type="match status" value="1"/>
</dbReference>
<dbReference type="PRINTS" id="PR00081">
    <property type="entry name" value="GDHRDH"/>
</dbReference>